<feature type="region of interest" description="Disordered" evidence="1">
    <location>
        <begin position="1"/>
        <end position="23"/>
    </location>
</feature>
<feature type="compositionally biased region" description="Polar residues" evidence="1">
    <location>
        <begin position="1"/>
        <end position="12"/>
    </location>
</feature>
<dbReference type="EnsemblPlants" id="PGSC0003DMT400097601">
    <property type="protein sequence ID" value="PGSC0003DMT400097601"/>
    <property type="gene ID" value="PGSC0003DMG400047172"/>
</dbReference>
<sequence length="163" mass="18641">MLSQVVTHQVGQQRGARQEEADTSRIQAKVREFLTLEPDSLSVHEYSLRFTQLSRYAPEMVADMRSRMSLFVASFSRMSSKDGKAAMLIGEMDVSRIMVYVQQVEEEKLRDREEFKNKTAKTGNEFWQKKSNANRSSFQQRHKGPDPSSASAPAPKNKSEYNS</sequence>
<keyword evidence="3" id="KW-1185">Reference proteome</keyword>
<dbReference type="PaxDb" id="4113-PGSC0003DMT400097601"/>
<evidence type="ECO:0000313" key="3">
    <source>
        <dbReference type="Proteomes" id="UP000011115"/>
    </source>
</evidence>
<dbReference type="Proteomes" id="UP000011115">
    <property type="component" value="Unassembled WGS sequence"/>
</dbReference>
<evidence type="ECO:0000256" key="1">
    <source>
        <dbReference type="SAM" id="MobiDB-lite"/>
    </source>
</evidence>
<feature type="region of interest" description="Disordered" evidence="1">
    <location>
        <begin position="112"/>
        <end position="163"/>
    </location>
</feature>
<dbReference type="AlphaFoldDB" id="M1E0Z9"/>
<feature type="compositionally biased region" description="Polar residues" evidence="1">
    <location>
        <begin position="129"/>
        <end position="139"/>
    </location>
</feature>
<dbReference type="HOGENOM" id="CLU_1629948_0_0_1"/>
<reference evidence="2" key="2">
    <citation type="submission" date="2015-06" db="UniProtKB">
        <authorList>
            <consortium name="EnsemblPlants"/>
        </authorList>
    </citation>
    <scope>IDENTIFICATION</scope>
    <source>
        <strain evidence="2">DM1-3 516 R44</strain>
    </source>
</reference>
<accession>M1E0Z9</accession>
<proteinExistence type="predicted"/>
<organism evidence="2 3">
    <name type="scientific">Solanum tuberosum</name>
    <name type="common">Potato</name>
    <dbReference type="NCBI Taxonomy" id="4113"/>
    <lineage>
        <taxon>Eukaryota</taxon>
        <taxon>Viridiplantae</taxon>
        <taxon>Streptophyta</taxon>
        <taxon>Embryophyta</taxon>
        <taxon>Tracheophyta</taxon>
        <taxon>Spermatophyta</taxon>
        <taxon>Magnoliopsida</taxon>
        <taxon>eudicotyledons</taxon>
        <taxon>Gunneridae</taxon>
        <taxon>Pentapetalae</taxon>
        <taxon>asterids</taxon>
        <taxon>lamiids</taxon>
        <taxon>Solanales</taxon>
        <taxon>Solanaceae</taxon>
        <taxon>Solanoideae</taxon>
        <taxon>Solaneae</taxon>
        <taxon>Solanum</taxon>
    </lineage>
</organism>
<dbReference type="InParanoid" id="M1E0Z9"/>
<name>M1E0Z9_SOLTU</name>
<dbReference type="Gramene" id="PGSC0003DMT400097601">
    <property type="protein sequence ID" value="PGSC0003DMT400097601"/>
    <property type="gene ID" value="PGSC0003DMG400047172"/>
</dbReference>
<protein>
    <submittedName>
        <fullName evidence="2">Gag-pol protein</fullName>
    </submittedName>
</protein>
<evidence type="ECO:0000313" key="2">
    <source>
        <dbReference type="EnsemblPlants" id="PGSC0003DMT400097601"/>
    </source>
</evidence>
<reference evidence="3" key="1">
    <citation type="journal article" date="2011" name="Nature">
        <title>Genome sequence and analysis of the tuber crop potato.</title>
        <authorList>
            <consortium name="The Potato Genome Sequencing Consortium"/>
        </authorList>
    </citation>
    <scope>NUCLEOTIDE SEQUENCE [LARGE SCALE GENOMIC DNA]</scope>
    <source>
        <strain evidence="3">cv. DM1-3 516 R44</strain>
    </source>
</reference>